<keyword evidence="1" id="KW-1133">Transmembrane helix</keyword>
<keyword evidence="1" id="KW-0812">Transmembrane</keyword>
<keyword evidence="1" id="KW-0472">Membrane</keyword>
<evidence type="ECO:0008006" key="4">
    <source>
        <dbReference type="Google" id="ProtNLM"/>
    </source>
</evidence>
<protein>
    <recommendedName>
        <fullName evidence="4">DUF3169 domain-containing protein</fullName>
    </recommendedName>
</protein>
<feature type="transmembrane region" description="Helical" evidence="1">
    <location>
        <begin position="113"/>
        <end position="131"/>
    </location>
</feature>
<proteinExistence type="predicted"/>
<dbReference type="RefSeq" id="WP_317936094.1">
    <property type="nucleotide sequence ID" value="NZ_JAUBDH010000006.1"/>
</dbReference>
<feature type="transmembrane region" description="Helical" evidence="1">
    <location>
        <begin position="50"/>
        <end position="74"/>
    </location>
</feature>
<feature type="transmembrane region" description="Helical" evidence="1">
    <location>
        <begin position="12"/>
        <end position="30"/>
    </location>
</feature>
<sequence>MRNDMRLTYPLWQMAGILIILGFVLLVGYAGTVKTFPEGGFEFEISLSSYSSIFILVMLAAVFLYLILFVFNIAKHNKRMPKHKISMTTYKPQEYLEDDELFQDLTKQATKKVYTYFAWALPIMAAVYMLLPISKTWMIAGILILAAGQYWIFYWTIKKFMSSVD</sequence>
<reference evidence="2 3" key="1">
    <citation type="submission" date="2023-06" db="EMBL/GenBank/DDBJ databases">
        <title>Sporosarcina sp. nov., isolated from Korean traditional fermented seafood 'Jeotgal'.</title>
        <authorList>
            <person name="Yang A.-I."/>
            <person name="Shin N.-R."/>
        </authorList>
    </citation>
    <scope>NUCLEOTIDE SEQUENCE [LARGE SCALE GENOMIC DNA]</scope>
    <source>
        <strain evidence="2 3">KCTC3840</strain>
    </source>
</reference>
<evidence type="ECO:0000313" key="2">
    <source>
        <dbReference type="EMBL" id="MDW0110536.1"/>
    </source>
</evidence>
<dbReference type="Proteomes" id="UP001280629">
    <property type="component" value="Unassembled WGS sequence"/>
</dbReference>
<keyword evidence="3" id="KW-1185">Reference proteome</keyword>
<evidence type="ECO:0000313" key="3">
    <source>
        <dbReference type="Proteomes" id="UP001280629"/>
    </source>
</evidence>
<organism evidence="2 3">
    <name type="scientific">Sporosarcina aquimarina</name>
    <dbReference type="NCBI Taxonomy" id="114975"/>
    <lineage>
        <taxon>Bacteria</taxon>
        <taxon>Bacillati</taxon>
        <taxon>Bacillota</taxon>
        <taxon>Bacilli</taxon>
        <taxon>Bacillales</taxon>
        <taxon>Caryophanaceae</taxon>
        <taxon>Sporosarcina</taxon>
    </lineage>
</organism>
<name>A0ABU4G0Q1_9BACL</name>
<feature type="transmembrane region" description="Helical" evidence="1">
    <location>
        <begin position="137"/>
        <end position="157"/>
    </location>
</feature>
<dbReference type="EMBL" id="JAUBDH010000006">
    <property type="protein sequence ID" value="MDW0110536.1"/>
    <property type="molecule type" value="Genomic_DNA"/>
</dbReference>
<evidence type="ECO:0000256" key="1">
    <source>
        <dbReference type="SAM" id="Phobius"/>
    </source>
</evidence>
<gene>
    <name evidence="2" type="ORF">QT716_10860</name>
</gene>
<comment type="caution">
    <text evidence="2">The sequence shown here is derived from an EMBL/GenBank/DDBJ whole genome shotgun (WGS) entry which is preliminary data.</text>
</comment>
<accession>A0ABU4G0Q1</accession>